<dbReference type="InterPro" id="IPR041033">
    <property type="entry name" value="SpaA_PFL_dom_1"/>
</dbReference>
<dbReference type="GO" id="GO:0000175">
    <property type="term" value="F:3'-5'-RNA exonuclease activity"/>
    <property type="evidence" value="ECO:0007669"/>
    <property type="project" value="TreeGrafter"/>
</dbReference>
<dbReference type="InterPro" id="IPR050410">
    <property type="entry name" value="CCR4/nocturin_mRNA_transcr"/>
</dbReference>
<reference evidence="4 5" key="1">
    <citation type="submission" date="2011-11" db="EMBL/GenBank/DDBJ databases">
        <title>The Genome Sequence of Myroides odoratimimus CIP 101113.</title>
        <authorList>
            <person name="Earl A."/>
            <person name="Ward D."/>
            <person name="Feldgarden M."/>
            <person name="Gevers D."/>
            <person name="Huys G."/>
            <person name="Young S.K."/>
            <person name="Zeng Q."/>
            <person name="Gargeya S."/>
            <person name="Fitzgerald M."/>
            <person name="Haas B."/>
            <person name="Abouelleil A."/>
            <person name="Alvarado L."/>
            <person name="Arachchi H.M."/>
            <person name="Berlin A."/>
            <person name="Brown A."/>
            <person name="Chapman S.B."/>
            <person name="Chen Z."/>
            <person name="Dunbar C."/>
            <person name="Freedman E."/>
            <person name="Gearin G."/>
            <person name="Goldberg J."/>
            <person name="Griggs A."/>
            <person name="Gujja S."/>
            <person name="Heiman D."/>
            <person name="Howarth C."/>
            <person name="Larson L."/>
            <person name="Lui A."/>
            <person name="MacDonald P.J.P."/>
            <person name="Montmayeur A."/>
            <person name="Murphy C."/>
            <person name="Neiman D."/>
            <person name="Pearson M."/>
            <person name="Priest M."/>
            <person name="Roberts A."/>
            <person name="Saif S."/>
            <person name="Shea T."/>
            <person name="Shenoy N."/>
            <person name="Sisk P."/>
            <person name="Stolte C."/>
            <person name="Sykes S."/>
            <person name="Wortman J."/>
            <person name="Nusbaum C."/>
            <person name="Birren B."/>
        </authorList>
    </citation>
    <scope>NUCLEOTIDE SEQUENCE [LARGE SCALE GENOMIC DNA]</scope>
    <source>
        <strain evidence="4 5">CIP 101113</strain>
    </source>
</reference>
<dbReference type="AlphaFoldDB" id="A0AAV3F158"/>
<evidence type="ECO:0000259" key="3">
    <source>
        <dbReference type="Pfam" id="PF17802"/>
    </source>
</evidence>
<dbReference type="EMBL" id="AGEE01000031">
    <property type="protein sequence ID" value="EHO09541.1"/>
    <property type="molecule type" value="Genomic_DNA"/>
</dbReference>
<dbReference type="RefSeq" id="WP_006263993.1">
    <property type="nucleotide sequence ID" value="NZ_JH590838.1"/>
</dbReference>
<comment type="caution">
    <text evidence="4">The sequence shown here is derived from an EMBL/GenBank/DDBJ whole genome shotgun (WGS) entry which is preliminary data.</text>
</comment>
<keyword evidence="1" id="KW-0732">Signal</keyword>
<evidence type="ECO:0000313" key="5">
    <source>
        <dbReference type="Proteomes" id="UP000004834"/>
    </source>
</evidence>
<feature type="chain" id="PRO_5043685501" description="Endonuclease/exonuclease/phosphatase domain-containing protein" evidence="1">
    <location>
        <begin position="24"/>
        <end position="661"/>
    </location>
</feature>
<feature type="signal peptide" evidence="1">
    <location>
        <begin position="1"/>
        <end position="23"/>
    </location>
</feature>
<evidence type="ECO:0000256" key="1">
    <source>
        <dbReference type="SAM" id="SignalP"/>
    </source>
</evidence>
<evidence type="ECO:0000259" key="2">
    <source>
        <dbReference type="Pfam" id="PF03372"/>
    </source>
</evidence>
<dbReference type="InterPro" id="IPR013783">
    <property type="entry name" value="Ig-like_fold"/>
</dbReference>
<dbReference type="Pfam" id="PF03372">
    <property type="entry name" value="Exo_endo_phos"/>
    <property type="match status" value="1"/>
</dbReference>
<dbReference type="Gene3D" id="2.60.40.10">
    <property type="entry name" value="Immunoglobulins"/>
    <property type="match status" value="1"/>
</dbReference>
<gene>
    <name evidence="4" type="ORF">HMPREF9715_02385</name>
</gene>
<evidence type="ECO:0008006" key="6">
    <source>
        <dbReference type="Google" id="ProtNLM"/>
    </source>
</evidence>
<evidence type="ECO:0000313" key="4">
    <source>
        <dbReference type="EMBL" id="EHO09541.1"/>
    </source>
</evidence>
<feature type="domain" description="SpaA-like prealbumin fold" evidence="3">
    <location>
        <begin position="48"/>
        <end position="115"/>
    </location>
</feature>
<dbReference type="SUPFAM" id="SSF49478">
    <property type="entry name" value="Cna protein B-type domain"/>
    <property type="match status" value="1"/>
</dbReference>
<organism evidence="4 5">
    <name type="scientific">Myroides odoratimimus CIP 101113</name>
    <dbReference type="NCBI Taxonomy" id="883154"/>
    <lineage>
        <taxon>Bacteria</taxon>
        <taxon>Pseudomonadati</taxon>
        <taxon>Bacteroidota</taxon>
        <taxon>Flavobacteriia</taxon>
        <taxon>Flavobacteriales</taxon>
        <taxon>Flavobacteriaceae</taxon>
        <taxon>Myroides</taxon>
    </lineage>
</organism>
<dbReference type="PANTHER" id="PTHR12121:SF36">
    <property type="entry name" value="ENDONUCLEASE_EXONUCLEASE_PHOSPHATASE DOMAIN-CONTAINING PROTEIN"/>
    <property type="match status" value="1"/>
</dbReference>
<dbReference type="Gene3D" id="3.60.10.10">
    <property type="entry name" value="Endonuclease/exonuclease/phosphatase"/>
    <property type="match status" value="1"/>
</dbReference>
<feature type="domain" description="Endonuclease/exonuclease/phosphatase" evidence="2">
    <location>
        <begin position="427"/>
        <end position="651"/>
    </location>
</feature>
<protein>
    <recommendedName>
        <fullName evidence="6">Endonuclease/exonuclease/phosphatase domain-containing protein</fullName>
    </recommendedName>
</protein>
<dbReference type="InterPro" id="IPR005135">
    <property type="entry name" value="Endo/exonuclease/phosphatase"/>
</dbReference>
<proteinExistence type="predicted"/>
<dbReference type="InterPro" id="IPR036691">
    <property type="entry name" value="Endo/exonu/phosph_ase_sf"/>
</dbReference>
<sequence length="661" mass="73307">MKSQIIRIIQVVVLLLCCISCNYEDDYTNKNPKKDPTKLFTLTALVVNKIESPLAKAEVTLYDEKQKEIKKQESSATGAAVFSDLVAGSYRLKSSYENQVNEVVVEIKNEDKEVKIKLDIVPKDVVLQNSPIVITGIQADPRGTDAAANGTSSTYDGGKVVVNHIGGYEYVQLMALEDIDFERTPYSVVMANNGIVGDRGWAQGGNVTYKFDLVSGKAKKGTFFYVGGKSKVLSGYGSCGKSTDISTSNWIATKDYKLEAGDGFGDPNGGILGNLGKDGQNVADGVAVFKGTTVTGESIPLDAVFYGTSLDGVYDSVNNWGYRVPEQNDRYATKNKEGKVQPFFGQGSNVHLFSQPGSDVGDFIKLGGSTDRKEWKVLRNSTIVQLSYCAGESSLTDIERANGVTVFAEGNTTPEVPEPSKGNVSVMSFNIRHHDATDPYSLESRKEYILQVIIDEMPDIVGLQEFSDNWFETWMQQQMAAKGYGYYMDEANSYGSPKVIFYKKDRFDLRGSATYQMKYTENRSGAWVVLFDKQKQKEYFVTNSHWTTVSSEDRTKMAKDVVNIIEQNYQNRPVICIGDFNGQPHTTEINVLKTTTQPKLLNAVDESLKTFHKWGPTGSTTLDYIFYSSPFKLIEGKVIRTSFGAIWPSDHWPVMATFTID</sequence>
<dbReference type="Pfam" id="PF17802">
    <property type="entry name" value="SpaA"/>
    <property type="match status" value="1"/>
</dbReference>
<dbReference type="SUPFAM" id="SSF56219">
    <property type="entry name" value="DNase I-like"/>
    <property type="match status" value="1"/>
</dbReference>
<accession>A0AAV3F158</accession>
<dbReference type="Proteomes" id="UP000004834">
    <property type="component" value="Unassembled WGS sequence"/>
</dbReference>
<name>A0AAV3F158_9FLAO</name>
<dbReference type="PANTHER" id="PTHR12121">
    <property type="entry name" value="CARBON CATABOLITE REPRESSOR PROTEIN 4"/>
    <property type="match status" value="1"/>
</dbReference>